<feature type="repeat" description="ANK" evidence="3">
    <location>
        <begin position="153"/>
        <end position="185"/>
    </location>
</feature>
<feature type="repeat" description="ANK" evidence="3">
    <location>
        <begin position="120"/>
        <end position="152"/>
    </location>
</feature>
<keyword evidence="1" id="KW-0677">Repeat</keyword>
<proteinExistence type="predicted"/>
<feature type="domain" description="SOCS box" evidence="4">
    <location>
        <begin position="336"/>
        <end position="388"/>
    </location>
</feature>
<name>A0A9D3Y928_DREPO</name>
<dbReference type="GO" id="GO:0035556">
    <property type="term" value="P:intracellular signal transduction"/>
    <property type="evidence" value="ECO:0007669"/>
    <property type="project" value="InterPro"/>
</dbReference>
<feature type="repeat" description="ANK" evidence="3">
    <location>
        <begin position="52"/>
        <end position="84"/>
    </location>
</feature>
<keyword evidence="6" id="KW-1185">Reference proteome</keyword>
<dbReference type="InterPro" id="IPR050776">
    <property type="entry name" value="Ank_Repeat/CDKN_Inhibitor"/>
</dbReference>
<evidence type="ECO:0000256" key="2">
    <source>
        <dbReference type="ARBA" id="ARBA00023043"/>
    </source>
</evidence>
<dbReference type="PROSITE" id="PS50088">
    <property type="entry name" value="ANK_REPEAT"/>
    <property type="match status" value="8"/>
</dbReference>
<dbReference type="InterPro" id="IPR001496">
    <property type="entry name" value="SOCS_box"/>
</dbReference>
<sequence length="391" mass="43870">MDELEADETTEEGICDIYKEHQLLMKAIDEHNCALVHDLVHGRGLSPNFNADGHTPICRAAHHGYVDILDVLVEGGCDLFISEVDIWRRQALHIAASKGHIPFCQRLMDYGADVNSRDDDQRTPLHWSATYGNPAMTEFLITKGASVNISQSDGFTPLHAATCLGHNKVCQILLQHGAEINQTDRDGWSSFHTAVCYGHYNVVETLLNAGAPLHRVTNDEENAVHIAASSGKIEILKLLISLGAELNELTLSGNTAFYLSVYYGEYETTKYLIKLGADMHLPRESKKTPFYIAAVKNNIQVLKLLITAGYNLSIEDWILEKDFPPVLQKLPELCNLMYKKASNAKSLKETCRLVIRKCLKFDDSFKHKLDELLLPICLRSYLAYNDLDRIT</sequence>
<dbReference type="PANTHER" id="PTHR24201">
    <property type="entry name" value="ANK_REP_REGION DOMAIN-CONTAINING PROTEIN"/>
    <property type="match status" value="1"/>
</dbReference>
<dbReference type="PRINTS" id="PR01415">
    <property type="entry name" value="ANKYRIN"/>
</dbReference>
<feature type="repeat" description="ANK" evidence="3">
    <location>
        <begin position="186"/>
        <end position="218"/>
    </location>
</feature>
<dbReference type="CDD" id="cd03587">
    <property type="entry name" value="SOCS"/>
    <property type="match status" value="1"/>
</dbReference>
<dbReference type="InterPro" id="IPR036770">
    <property type="entry name" value="Ankyrin_rpt-contain_sf"/>
</dbReference>
<protein>
    <recommendedName>
        <fullName evidence="4">SOCS box domain-containing protein</fullName>
    </recommendedName>
</protein>
<dbReference type="SUPFAM" id="SSF48403">
    <property type="entry name" value="Ankyrin repeat"/>
    <property type="match status" value="1"/>
</dbReference>
<dbReference type="PROSITE" id="PS50297">
    <property type="entry name" value="ANK_REP_REGION"/>
    <property type="match status" value="8"/>
</dbReference>
<dbReference type="InterPro" id="IPR002110">
    <property type="entry name" value="Ankyrin_rpt"/>
</dbReference>
<keyword evidence="2 3" id="KW-0040">ANK repeat</keyword>
<dbReference type="AlphaFoldDB" id="A0A9D3Y928"/>
<dbReference type="PROSITE" id="PS50225">
    <property type="entry name" value="SOCS"/>
    <property type="match status" value="1"/>
</dbReference>
<gene>
    <name evidence="5" type="ORF">DPMN_082977</name>
</gene>
<feature type="repeat" description="ANK" evidence="3">
    <location>
        <begin position="87"/>
        <end position="119"/>
    </location>
</feature>
<evidence type="ECO:0000313" key="6">
    <source>
        <dbReference type="Proteomes" id="UP000828390"/>
    </source>
</evidence>
<dbReference type="InterPro" id="IPR036036">
    <property type="entry name" value="SOCS_box-like_dom_sf"/>
</dbReference>
<reference evidence="5" key="1">
    <citation type="journal article" date="2019" name="bioRxiv">
        <title>The Genome of the Zebra Mussel, Dreissena polymorpha: A Resource for Invasive Species Research.</title>
        <authorList>
            <person name="McCartney M.A."/>
            <person name="Auch B."/>
            <person name="Kono T."/>
            <person name="Mallez S."/>
            <person name="Zhang Y."/>
            <person name="Obille A."/>
            <person name="Becker A."/>
            <person name="Abrahante J.E."/>
            <person name="Garbe J."/>
            <person name="Badalamenti J.P."/>
            <person name="Herman A."/>
            <person name="Mangelson H."/>
            <person name="Liachko I."/>
            <person name="Sullivan S."/>
            <person name="Sone E.D."/>
            <person name="Koren S."/>
            <person name="Silverstein K.A.T."/>
            <person name="Beckman K.B."/>
            <person name="Gohl D.M."/>
        </authorList>
    </citation>
    <scope>NUCLEOTIDE SEQUENCE</scope>
    <source>
        <strain evidence="5">Duluth1</strain>
        <tissue evidence="5">Whole animal</tissue>
    </source>
</reference>
<evidence type="ECO:0000259" key="4">
    <source>
        <dbReference type="PROSITE" id="PS50225"/>
    </source>
</evidence>
<dbReference type="Proteomes" id="UP000828390">
    <property type="component" value="Unassembled WGS sequence"/>
</dbReference>
<dbReference type="Pfam" id="PF12796">
    <property type="entry name" value="Ank_2"/>
    <property type="match status" value="2"/>
</dbReference>
<dbReference type="Pfam" id="PF00023">
    <property type="entry name" value="Ank"/>
    <property type="match status" value="1"/>
</dbReference>
<feature type="repeat" description="ANK" evidence="3">
    <location>
        <begin position="252"/>
        <end position="284"/>
    </location>
</feature>
<reference evidence="5" key="2">
    <citation type="submission" date="2020-11" db="EMBL/GenBank/DDBJ databases">
        <authorList>
            <person name="McCartney M.A."/>
            <person name="Auch B."/>
            <person name="Kono T."/>
            <person name="Mallez S."/>
            <person name="Becker A."/>
            <person name="Gohl D.M."/>
            <person name="Silverstein K.A.T."/>
            <person name="Koren S."/>
            <person name="Bechman K.B."/>
            <person name="Herman A."/>
            <person name="Abrahante J.E."/>
            <person name="Garbe J."/>
        </authorList>
    </citation>
    <scope>NUCLEOTIDE SEQUENCE</scope>
    <source>
        <strain evidence="5">Duluth1</strain>
        <tissue evidence="5">Whole animal</tissue>
    </source>
</reference>
<accession>A0A9D3Y928</accession>
<evidence type="ECO:0000313" key="5">
    <source>
        <dbReference type="EMBL" id="KAH3695517.1"/>
    </source>
</evidence>
<evidence type="ECO:0000256" key="1">
    <source>
        <dbReference type="ARBA" id="ARBA00022737"/>
    </source>
</evidence>
<dbReference type="Gene3D" id="1.25.40.20">
    <property type="entry name" value="Ankyrin repeat-containing domain"/>
    <property type="match status" value="1"/>
</dbReference>
<dbReference type="SUPFAM" id="SSF158235">
    <property type="entry name" value="SOCS box-like"/>
    <property type="match status" value="1"/>
</dbReference>
<evidence type="ECO:0000256" key="3">
    <source>
        <dbReference type="PROSITE-ProRule" id="PRU00023"/>
    </source>
</evidence>
<feature type="repeat" description="ANK" evidence="3">
    <location>
        <begin position="219"/>
        <end position="251"/>
    </location>
</feature>
<dbReference type="SMART" id="SM00969">
    <property type="entry name" value="SOCS_box"/>
    <property type="match status" value="1"/>
</dbReference>
<comment type="caution">
    <text evidence="5">The sequence shown here is derived from an EMBL/GenBank/DDBJ whole genome shotgun (WGS) entry which is preliminary data.</text>
</comment>
<dbReference type="SMART" id="SM00248">
    <property type="entry name" value="ANK"/>
    <property type="match status" value="8"/>
</dbReference>
<dbReference type="OrthoDB" id="20872at2759"/>
<dbReference type="Pfam" id="PF07525">
    <property type="entry name" value="SOCS_box"/>
    <property type="match status" value="1"/>
</dbReference>
<dbReference type="EMBL" id="JAIWYP010000016">
    <property type="protein sequence ID" value="KAH3695517.1"/>
    <property type="molecule type" value="Genomic_DNA"/>
</dbReference>
<organism evidence="5 6">
    <name type="scientific">Dreissena polymorpha</name>
    <name type="common">Zebra mussel</name>
    <name type="synonym">Mytilus polymorpha</name>
    <dbReference type="NCBI Taxonomy" id="45954"/>
    <lineage>
        <taxon>Eukaryota</taxon>
        <taxon>Metazoa</taxon>
        <taxon>Spiralia</taxon>
        <taxon>Lophotrochozoa</taxon>
        <taxon>Mollusca</taxon>
        <taxon>Bivalvia</taxon>
        <taxon>Autobranchia</taxon>
        <taxon>Heteroconchia</taxon>
        <taxon>Euheterodonta</taxon>
        <taxon>Imparidentia</taxon>
        <taxon>Neoheterodontei</taxon>
        <taxon>Myida</taxon>
        <taxon>Dreissenoidea</taxon>
        <taxon>Dreissenidae</taxon>
        <taxon>Dreissena</taxon>
    </lineage>
</organism>
<feature type="repeat" description="ANK" evidence="3">
    <location>
        <begin position="285"/>
        <end position="317"/>
    </location>
</feature>